<comment type="subcellular location">
    <subcellularLocation>
        <location evidence="1">Cell surface</location>
    </subcellularLocation>
</comment>
<dbReference type="EMBL" id="CP121671">
    <property type="protein sequence ID" value="WFT73249.1"/>
    <property type="molecule type" value="Genomic_DNA"/>
</dbReference>
<sequence length="138" mass="15526">MLAGNNRGFTLIESLFCLTLLSVLLTLSLPLLKFIDSPAYSADLSAHQFFTFIEGEINQSLKVISLNNELSITDPDERLITISKYNDGVRRQVDQTGHELLITNIQNLTFTQKNHLLTVSLVLKDGTTYEKVLYLPPQ</sequence>
<keyword evidence="2" id="KW-0178">Competence</keyword>
<dbReference type="InterPro" id="IPR016977">
    <property type="entry name" value="ComGF"/>
</dbReference>
<dbReference type="Proteomes" id="UP001221597">
    <property type="component" value="Chromosome"/>
</dbReference>
<proteinExistence type="predicted"/>
<accession>A0ABY8IVB6</accession>
<organism evidence="3 4">
    <name type="scientific">Halobacillus naozhouensis</name>
    <dbReference type="NCBI Taxonomy" id="554880"/>
    <lineage>
        <taxon>Bacteria</taxon>
        <taxon>Bacillati</taxon>
        <taxon>Bacillota</taxon>
        <taxon>Bacilli</taxon>
        <taxon>Bacillales</taxon>
        <taxon>Bacillaceae</taxon>
        <taxon>Halobacillus</taxon>
    </lineage>
</organism>
<reference evidence="3 4" key="1">
    <citation type="submission" date="2023-04" db="EMBL/GenBank/DDBJ databases">
        <title>Genome sequence of Halobacillus naozhouensis KACC 21980.</title>
        <authorList>
            <person name="Kim S."/>
            <person name="Heo J."/>
            <person name="Kwon S.-W."/>
        </authorList>
    </citation>
    <scope>NUCLEOTIDE SEQUENCE [LARGE SCALE GENOMIC DNA]</scope>
    <source>
        <strain evidence="3 4">KCTC 13234</strain>
    </source>
</reference>
<evidence type="ECO:0000256" key="1">
    <source>
        <dbReference type="ARBA" id="ARBA00004241"/>
    </source>
</evidence>
<dbReference type="InterPro" id="IPR012902">
    <property type="entry name" value="N_methyl_site"/>
</dbReference>
<gene>
    <name evidence="3" type="primary">comGF</name>
    <name evidence="3" type="ORF">P9989_12635</name>
</gene>
<evidence type="ECO:0000313" key="3">
    <source>
        <dbReference type="EMBL" id="WFT73249.1"/>
    </source>
</evidence>
<dbReference type="Pfam" id="PF07963">
    <property type="entry name" value="N_methyl"/>
    <property type="match status" value="1"/>
</dbReference>
<evidence type="ECO:0000256" key="2">
    <source>
        <dbReference type="ARBA" id="ARBA00023287"/>
    </source>
</evidence>
<dbReference type="NCBIfam" id="NF041002">
    <property type="entry name" value="pilin_ComGF"/>
    <property type="match status" value="1"/>
</dbReference>
<dbReference type="RefSeq" id="WP_283075270.1">
    <property type="nucleotide sequence ID" value="NZ_CP121671.1"/>
</dbReference>
<protein>
    <submittedName>
        <fullName evidence="3">Competence type IV pilus minor pilin ComGF</fullName>
    </submittedName>
</protein>
<evidence type="ECO:0000313" key="4">
    <source>
        <dbReference type="Proteomes" id="UP001221597"/>
    </source>
</evidence>
<dbReference type="NCBIfam" id="TIGR02532">
    <property type="entry name" value="IV_pilin_GFxxxE"/>
    <property type="match status" value="1"/>
</dbReference>
<dbReference type="Pfam" id="PF15980">
    <property type="entry name" value="ComGF"/>
    <property type="match status" value="1"/>
</dbReference>
<name>A0ABY8IVB6_9BACI</name>
<keyword evidence="4" id="KW-1185">Reference proteome</keyword>